<dbReference type="Proteomes" id="UP001141933">
    <property type="component" value="Unassembled WGS sequence"/>
</dbReference>
<keyword evidence="1" id="KW-0732">Signal</keyword>
<feature type="chain" id="PRO_5045092894" description="SPFH domain-containing protein" evidence="1">
    <location>
        <begin position="24"/>
        <end position="238"/>
    </location>
</feature>
<proteinExistence type="predicted"/>
<evidence type="ECO:0000313" key="2">
    <source>
        <dbReference type="EMBL" id="MCZ8372358.1"/>
    </source>
</evidence>
<name>A0ABT4PH40_9BACT</name>
<dbReference type="RefSeq" id="WP_269877553.1">
    <property type="nucleotide sequence ID" value="NZ_JAPZVM010000004.1"/>
</dbReference>
<comment type="caution">
    <text evidence="2">The sequence shown here is derived from an EMBL/GenBank/DDBJ whole genome shotgun (WGS) entry which is preliminary data.</text>
</comment>
<feature type="signal peptide" evidence="1">
    <location>
        <begin position="1"/>
        <end position="23"/>
    </location>
</feature>
<keyword evidence="3" id="KW-1185">Reference proteome</keyword>
<evidence type="ECO:0000313" key="3">
    <source>
        <dbReference type="Proteomes" id="UP001141933"/>
    </source>
</evidence>
<protein>
    <recommendedName>
        <fullName evidence="4">SPFH domain-containing protein</fullName>
    </recommendedName>
</protein>
<evidence type="ECO:0008006" key="4">
    <source>
        <dbReference type="Google" id="ProtNLM"/>
    </source>
</evidence>
<sequence>MKTLFSFLFLLCLLTFGTQYVYAQGGGSTAFPNGRNFYYQKGNTVDLLHIDFYIDEADGDRLCHVMQNGILTFYEMTGVSTDGLEFRSVKFQPEVKMVTQLWGTFPQMTGRIINVDTGGRMTVVPGYSYVTINGKTYNKAISKEEYNRIFDQVYGNNSPTYIPDTGGNNSGSNSNGGYQELPSKHTSTVCPECHGSAFCQKCKNSGVVYNPNGGGYYQCPTCRGSGRCYMCHGTGRIN</sequence>
<accession>A0ABT4PH40</accession>
<reference evidence="2" key="1">
    <citation type="submission" date="2022-12" db="EMBL/GenBank/DDBJ databases">
        <title>Phocaeicola acetigenes sp. nov., isolated feces from a healthy human.</title>
        <authorList>
            <person name="Do H."/>
            <person name="Ha Y.B."/>
            <person name="Kim J.-S."/>
            <person name="Suh M.K."/>
            <person name="Kim H.S."/>
            <person name="Lee J.-S."/>
        </authorList>
    </citation>
    <scope>NUCLEOTIDE SEQUENCE</scope>
    <source>
        <strain evidence="2">KGMB11183</strain>
    </source>
</reference>
<dbReference type="EMBL" id="JAPZVM010000004">
    <property type="protein sequence ID" value="MCZ8372358.1"/>
    <property type="molecule type" value="Genomic_DNA"/>
</dbReference>
<evidence type="ECO:0000256" key="1">
    <source>
        <dbReference type="SAM" id="SignalP"/>
    </source>
</evidence>
<organism evidence="2 3">
    <name type="scientific">Phocaeicola acetigenes</name>
    <dbReference type="NCBI Taxonomy" id="3016083"/>
    <lineage>
        <taxon>Bacteria</taxon>
        <taxon>Pseudomonadati</taxon>
        <taxon>Bacteroidota</taxon>
        <taxon>Bacteroidia</taxon>
        <taxon>Bacteroidales</taxon>
        <taxon>Bacteroidaceae</taxon>
        <taxon>Phocaeicola</taxon>
    </lineage>
</organism>
<gene>
    <name evidence="2" type="ORF">O6P32_06490</name>
</gene>